<keyword evidence="1" id="KW-0732">Signal</keyword>
<organism evidence="2 3">
    <name type="scientific">Rhynchosporium secalis</name>
    <name type="common">Barley scald fungus</name>
    <dbReference type="NCBI Taxonomy" id="38038"/>
    <lineage>
        <taxon>Eukaryota</taxon>
        <taxon>Fungi</taxon>
        <taxon>Dikarya</taxon>
        <taxon>Ascomycota</taxon>
        <taxon>Pezizomycotina</taxon>
        <taxon>Leotiomycetes</taxon>
        <taxon>Helotiales</taxon>
        <taxon>Ploettnerulaceae</taxon>
        <taxon>Rhynchosporium</taxon>
    </lineage>
</organism>
<feature type="signal peptide" evidence="1">
    <location>
        <begin position="1"/>
        <end position="19"/>
    </location>
</feature>
<evidence type="ECO:0000313" key="3">
    <source>
        <dbReference type="Proteomes" id="UP000177625"/>
    </source>
</evidence>
<feature type="chain" id="PRO_5009448782" evidence="1">
    <location>
        <begin position="20"/>
        <end position="153"/>
    </location>
</feature>
<keyword evidence="3" id="KW-1185">Reference proteome</keyword>
<dbReference type="Proteomes" id="UP000177625">
    <property type="component" value="Unassembled WGS sequence"/>
</dbReference>
<evidence type="ECO:0000256" key="1">
    <source>
        <dbReference type="SAM" id="SignalP"/>
    </source>
</evidence>
<protein>
    <submittedName>
        <fullName evidence="2">Uncharacterized protein</fullName>
    </submittedName>
</protein>
<reference evidence="3" key="1">
    <citation type="submission" date="2016-03" db="EMBL/GenBank/DDBJ databases">
        <authorList>
            <person name="Guldener U."/>
        </authorList>
    </citation>
    <scope>NUCLEOTIDE SEQUENCE [LARGE SCALE GENOMIC DNA]</scope>
</reference>
<name>A0A1E1MWP2_RHYSE</name>
<dbReference type="EMBL" id="FJVC01000794">
    <property type="protein sequence ID" value="CZT53493.1"/>
    <property type="molecule type" value="Genomic_DNA"/>
</dbReference>
<sequence>MSFLHGILSTLQSLAVSSSENLTASTENDISRRCVDFNLKRIKAYHTLLQRPLKQCLAYLKSSAEPEEWFEEFQSFGDDLPTLSRFSYEQRHSQNMRRLKKHIGDSPPEMDMTESRRQNFIVARHYTGRLGYHLRAARILIVAGQKMPDLFET</sequence>
<gene>
    <name evidence="2" type="ORF">RSE6_15089</name>
</gene>
<proteinExistence type="predicted"/>
<dbReference type="AlphaFoldDB" id="A0A1E1MWP2"/>
<accession>A0A1E1MWP2</accession>
<evidence type="ECO:0000313" key="2">
    <source>
        <dbReference type="EMBL" id="CZT53493.1"/>
    </source>
</evidence>